<dbReference type="AlphaFoldDB" id="A0A4Z2GIC7"/>
<keyword evidence="3" id="KW-1185">Reference proteome</keyword>
<organism evidence="2 3">
    <name type="scientific">Liparis tanakae</name>
    <name type="common">Tanaka's snailfish</name>
    <dbReference type="NCBI Taxonomy" id="230148"/>
    <lineage>
        <taxon>Eukaryota</taxon>
        <taxon>Metazoa</taxon>
        <taxon>Chordata</taxon>
        <taxon>Craniata</taxon>
        <taxon>Vertebrata</taxon>
        <taxon>Euteleostomi</taxon>
        <taxon>Actinopterygii</taxon>
        <taxon>Neopterygii</taxon>
        <taxon>Teleostei</taxon>
        <taxon>Neoteleostei</taxon>
        <taxon>Acanthomorphata</taxon>
        <taxon>Eupercaria</taxon>
        <taxon>Perciformes</taxon>
        <taxon>Cottioidei</taxon>
        <taxon>Cottales</taxon>
        <taxon>Liparidae</taxon>
        <taxon>Liparis</taxon>
    </lineage>
</organism>
<dbReference type="Proteomes" id="UP000314294">
    <property type="component" value="Unassembled WGS sequence"/>
</dbReference>
<evidence type="ECO:0000313" key="3">
    <source>
        <dbReference type="Proteomes" id="UP000314294"/>
    </source>
</evidence>
<proteinExistence type="predicted"/>
<reference evidence="2 3" key="1">
    <citation type="submission" date="2019-03" db="EMBL/GenBank/DDBJ databases">
        <title>First draft genome of Liparis tanakae, snailfish: a comprehensive survey of snailfish specific genes.</title>
        <authorList>
            <person name="Kim W."/>
            <person name="Song I."/>
            <person name="Jeong J.-H."/>
            <person name="Kim D."/>
            <person name="Kim S."/>
            <person name="Ryu S."/>
            <person name="Song J.Y."/>
            <person name="Lee S.K."/>
        </authorList>
    </citation>
    <scope>NUCLEOTIDE SEQUENCE [LARGE SCALE GENOMIC DNA]</scope>
    <source>
        <tissue evidence="2">Muscle</tissue>
    </source>
</reference>
<protein>
    <submittedName>
        <fullName evidence="2">Uncharacterized protein</fullName>
    </submittedName>
</protein>
<sequence>MWLSETSAAPRRKAATFLIGRTRLSPVSVRRLRLVERGHPLSVSCSLSIEALRLVAVIPGPARRRPCSNPAATEPDPSPSALSNLTAPERIALVSPSPASCSLRLLSFHGAVRFHASAFYVAETLRTFVLSK</sequence>
<feature type="region of interest" description="Disordered" evidence="1">
    <location>
        <begin position="63"/>
        <end position="83"/>
    </location>
</feature>
<dbReference type="EMBL" id="SRLO01000531">
    <property type="protein sequence ID" value="TNN52951.1"/>
    <property type="molecule type" value="Genomic_DNA"/>
</dbReference>
<accession>A0A4Z2GIC7</accession>
<gene>
    <name evidence="2" type="ORF">EYF80_036816</name>
</gene>
<evidence type="ECO:0000313" key="2">
    <source>
        <dbReference type="EMBL" id="TNN52951.1"/>
    </source>
</evidence>
<evidence type="ECO:0000256" key="1">
    <source>
        <dbReference type="SAM" id="MobiDB-lite"/>
    </source>
</evidence>
<comment type="caution">
    <text evidence="2">The sequence shown here is derived from an EMBL/GenBank/DDBJ whole genome shotgun (WGS) entry which is preliminary data.</text>
</comment>
<name>A0A4Z2GIC7_9TELE</name>